<protein>
    <recommendedName>
        <fullName evidence="3">NACHT domain-containing protein</fullName>
    </recommendedName>
</protein>
<dbReference type="EMBL" id="BNJJ01000022">
    <property type="protein sequence ID" value="GHO88201.1"/>
    <property type="molecule type" value="Genomic_DNA"/>
</dbReference>
<gene>
    <name evidence="1" type="ORF">KSZ_62070</name>
</gene>
<evidence type="ECO:0000313" key="1">
    <source>
        <dbReference type="EMBL" id="GHO88201.1"/>
    </source>
</evidence>
<sequence length="1468" mass="167700">MVDWLEHAERYEWMRVEADDAGALDDIVARKRDGTGVYRQSKFAVHADQANDLWTWKALLKQATGRKGQKLPSLLQDWATSLQLLSASTPQMNAALYSNRDATYEIRQACRQDDATLLDFALLPMEARQEITAQLVNEENAQRFFQHFHFLFNQPHLPELEDGLKRRFFRLAGTIQGWLSLKGALRSWVCHRNSPPPDGHIRLSDIRRAALWNELAELTQEFAIPNDYVPPKAFLQSFTQDVLCSHARCIVLSGSPGIGKSTFISYLYKHFRAKLLPVVRHHYDLGSSDHTPGFRLDHWRAATSLMHDLAHDHTQALGSLTNTNPQPGDLRPWLIACGAYYARAGKTLTILVDGLDHVWRERRSVEDLTRLLEYLLPAPEGVVIVFATQPVDDHQLPPLLLRHAPRDHWVALSSLDEPAVEQWVRKHASDFPLQAGQLQSTVVTNRLAKALYRKGNGHPLHLHYTLKAMQERQLAFTEETIEALPGCPHEGITAYYTELWRALPEESKAIMHLFAASRFPWPSEGIIACLDPQRYQIAQVRDHLLQVRHLLVYGDLGLFPCHSSIIAFVSQLPEYQEYRKPHLQKARLWLQQEAPDYWRWAYMWEIEAALGNDAPLSQGPNRQWVIDALAARRPSRDITNLLHSSMQRSLHQANLPRLIELGLLLDYGVQACESYRDIREQLLYAQLQLEDDPYIRTWLLAHLDDVTDGELVLLAEHALAQGDQQTFNRCCLLVSERLLLSRRQQETSISRSWQERYTPQLALDAMSDDERTMKQALALLTKNRGNHAISQEILTLYSEHLRIWHNIDPLRTLLTFPIAEQQTEQIIQEEPVLLTEEAMLLRRHTALLALEEDLDVDELVSSAAEGDPCVALYAAIHHLPYDPLGIMHLPDHTLLNLRRYEVFERPFEVRECFAQAFFGFLANHLSGKRERNGAWLRVPGTRTWALRFLQELNACTAIVAAKIQASAPIDFGAFFVNLSRIVPPDYEEEDRAAFYYYKAACDAAVDIGLDLMIVVGAACGDGIVITQAQLTQALASPYCDIDIFLQRVVSRRRPVLEDAAVQWLLDDQERFLRTAISPCADRAKRCAQLSALAILHRNTEQARQHIAQCAEHLLAHAYHKDMLFYNVLSALQRYAQTTSTENMHGSCWPWLAQLAPAIAGILDYTDGDETRNFSAELAETLALAAPEKLVAYYVWQCERSDYGQVVHTLHAFLEHANLEEPMAHSLAMTAIDQVSLGIIARRAAQDDTGAQIVQERIQTNLGTAAFAFTKSRTDQLHILEGRDAAAFDPARHSPSMFVDTDTSLEDLPGPLSAWIDYWAARGQKKEVYRVLTEADMRGIDIECYDQLFMLARSLYGKAKAYPWLVKAHIRGNGWSWYISRQDEAEQRWRMLKQHYPEKWQAFLQDTLLQMPLWRSGSFSHGEFRRLIEYCLFMGQRDLAQRLVEQMVKRSLELVSMLPFPTPNWVDAS</sequence>
<reference evidence="1 2" key="1">
    <citation type="journal article" date="2021" name="Int. J. Syst. Evol. Microbiol.">
        <title>Reticulibacter mediterranei gen. nov., sp. nov., within the new family Reticulibacteraceae fam. nov., and Ktedonospora formicarum gen. nov., sp. nov., Ktedonobacter robiniae sp. nov., Dictyobacter formicarum sp. nov. and Dictyobacter arantiisoli sp. nov., belonging to the class Ktedonobacteria.</title>
        <authorList>
            <person name="Yabe S."/>
            <person name="Zheng Y."/>
            <person name="Wang C.M."/>
            <person name="Sakai Y."/>
            <person name="Abe K."/>
            <person name="Yokota A."/>
            <person name="Donadio S."/>
            <person name="Cavaletti L."/>
            <person name="Monciardini P."/>
        </authorList>
    </citation>
    <scope>NUCLEOTIDE SEQUENCE [LARGE SCALE GENOMIC DNA]</scope>
    <source>
        <strain evidence="1 2">SOSP1-9</strain>
    </source>
</reference>
<dbReference type="Proteomes" id="UP000635565">
    <property type="component" value="Unassembled WGS sequence"/>
</dbReference>
<organism evidence="1 2">
    <name type="scientific">Dictyobacter formicarum</name>
    <dbReference type="NCBI Taxonomy" id="2778368"/>
    <lineage>
        <taxon>Bacteria</taxon>
        <taxon>Bacillati</taxon>
        <taxon>Chloroflexota</taxon>
        <taxon>Ktedonobacteria</taxon>
        <taxon>Ktedonobacterales</taxon>
        <taxon>Dictyobacteraceae</taxon>
        <taxon>Dictyobacter</taxon>
    </lineage>
</organism>
<evidence type="ECO:0008006" key="3">
    <source>
        <dbReference type="Google" id="ProtNLM"/>
    </source>
</evidence>
<dbReference type="InterPro" id="IPR027417">
    <property type="entry name" value="P-loop_NTPase"/>
</dbReference>
<accession>A0ABQ3VSV1</accession>
<keyword evidence="2" id="KW-1185">Reference proteome</keyword>
<proteinExistence type="predicted"/>
<dbReference type="SUPFAM" id="SSF52540">
    <property type="entry name" value="P-loop containing nucleoside triphosphate hydrolases"/>
    <property type="match status" value="1"/>
</dbReference>
<evidence type="ECO:0000313" key="2">
    <source>
        <dbReference type="Proteomes" id="UP000635565"/>
    </source>
</evidence>
<name>A0ABQ3VSV1_9CHLR</name>
<comment type="caution">
    <text evidence="1">The sequence shown here is derived from an EMBL/GenBank/DDBJ whole genome shotgun (WGS) entry which is preliminary data.</text>
</comment>
<dbReference type="Gene3D" id="3.40.50.300">
    <property type="entry name" value="P-loop containing nucleotide triphosphate hydrolases"/>
    <property type="match status" value="1"/>
</dbReference>